<evidence type="ECO:0000256" key="1">
    <source>
        <dbReference type="SAM" id="SignalP"/>
    </source>
</evidence>
<feature type="domain" description="DUF4165" evidence="3">
    <location>
        <begin position="27"/>
        <end position="145"/>
    </location>
</feature>
<reference evidence="4" key="1">
    <citation type="journal article" date="2015" name="J. Antimicrob. Chemother.">
        <title>A type 2 A/C2 plasmid carrying the aacC4 apramycin resistance gene and the erm(42) erythromycin resistance gene recovered from two Salmonella enterica serovars.</title>
        <authorList>
            <person name="Harmer C.J."/>
            <person name="Holt K.E."/>
            <person name="Hall R.M."/>
        </authorList>
    </citation>
    <scope>NUCLEOTIDE SEQUENCE</scope>
    <source>
        <strain evidence="4">SRC119</strain>
        <plasmid evidence="4">pSRC119-A/C</plasmid>
    </source>
</reference>
<feature type="domain" description="Ig-like" evidence="2">
    <location>
        <begin position="560"/>
        <end position="716"/>
    </location>
</feature>
<accession>A0A097J0D7</accession>
<dbReference type="Pfam" id="PF13750">
    <property type="entry name" value="Big_3_3"/>
    <property type="match status" value="1"/>
</dbReference>
<dbReference type="InterPro" id="IPR025429">
    <property type="entry name" value="DUF4165"/>
</dbReference>
<dbReference type="InterPro" id="IPR022038">
    <property type="entry name" value="Ig-like_bact"/>
</dbReference>
<sequence>MENAMINFKPKIPAMLGALAVLTAGAAHAELLEYTFKAPDGTQRSLTPNANYANPTGNISFALSAGIDRKVKISVIRSDGTVVSTATSHLLGATDRITVGGKSYYGAELQLPAPSEGVYKLRAEILASDGSSVQTDEYPLQVDTTAPSLANVTVKGEWNRALSDGTLLRGPNRFSGIDVSASDAGSSVSSIQAYAVDSKGKRSPVVSVNYANGQGQLLNWSTVFPNGEDLYTLHFEALDKAGNKGSIAYPIAWDSVGAKSGENPEPVAVYDPKNPQASTFKVNGQALSGFAPYQNGMTIYSDTYRVLYRIPKTNSYPSSPYGAQSGNWCDYKNCIEGNIIAEDGTYDYRQTQADVFQQHGTKTKSFIIYDWVMNSLGNTSVSVKADPSVSLAPIGKYVEYLRDDGQWVRGETINMSSVNHYKKLRFHVEPRPYAQELWGSWLPTTKIPANASYAEVDTDISFSGRSCSWPGYWSRPEGKPELPSDRIGATFCYDLNPPEIAGLERNGRIFKAHFREPDSFDGWGVNQWVISNNSSASAITSTGEERPLSRTEVLRSSTNDWFFTFSAENLSEGTYTGISLVAKDAFGNEVKQVFTGSQYAMSIDNSAPTLTVSISDGAPIQSLDDVVITLTDTADPSPKLTSIALVGGPADDKVQLSWREESKGRFRLEYPVMFPSLKEGESYTLTVSGEDAQGNAVQKAVGFEYKPRQVMLADGMDGKVMVPAVTHEFVHADGKRIIETKPLTLSDGAVVTGSYDVFATLRSDAKVPLVVNGVRIEPGQTMGIMSQHDFGASGGRLSIPVKPAVPDVVGSSSLLVMTSAPNSPILVVDINTWKGTAKLSAESWTIRQVIDPVKIYALPESGVPCRFTTKEDVAMAADPIRDPVCLLQWDRTPDEAEQTTQDNNGMKVAGLVGQAVSIGEQPVEYSLYLFSGDGSKVKVGSGSQNLTVTTAYGSVGYTPIDDIAQVNRVIEDFDVNFKQSKGPDCSITLSADRAKNEAANKAVGSASRTCLFEWQQIPDGLVQDPLSESPSLSGSLAENGDHPLGWRVSIFTRNGTRVTLNDETFNVEAVDPPAPTVELASDYNFKDNIYLVPMTGNYLGDAIINSERADLDIAISRNSDVLESETFTPGWGATNKVYRRINTDERALWEETTYKVNAAYNKVPDVKTEVVYRAISAPSDSIRPIVEVKGDTAIDTQALPVRVLIRDQYKPDGDYDANTMGVWKVRLIQQKAYNETVALTDYAEASNGEAQFSVDLSGVDTSSVRIAAEAVLESPVEGYNRTELSIRPAFLTVLRGGAIGAGVEARKLSGEAPFTAVFKLSLDDRQDLRATGQVVWETSKDDGKTWEQFIPEDRYKYQLVKTFDKGEYQVRAKVVNVNSGAEKYTEAVSVVAYDKPDIAVIGPTTLFVGSEGKYTANLTLNDEPISGGNAIVEWSTDGGKTYAQTGDSITLSSDEETRYRLWARVRSATAPADDGYAYEVAKTAVDFRAVKAPRPYVTGPRVIETGKKYVFKAETSLPYRGMDVKLNGFFTLPDGSIVQGDTAEYVPSDTDLNQATVETKYTTWIEGYRDQGAEASHSLRSRVWQYVWPSFGMQVRKNADVAPATITASVRPIAFNGKLEEPTYEWELPEGAVIQDQRQDIVRSFVINEPGDYNIKVTVRDARGHETVIEQPLKIGQAEPYTIDLQYSGSNKYEREPLDVLLRPYISGGHPRDRISTRVYSVDGTPLESSGYYGRATLGAGEHSIKLKITSEMGHEAEGEVNINVAENKLPACSLSSRETVGSWIVYANCEDTDGRMKSYEWTIAGELQSISSDRVTISKGTYETMPTISLVGVDDSGGKSEAVTMN</sequence>
<evidence type="ECO:0008006" key="5">
    <source>
        <dbReference type="Google" id="ProtNLM"/>
    </source>
</evidence>
<geneLocation type="plasmid" evidence="4">
    <name>pSRC119-A/C</name>
</geneLocation>
<evidence type="ECO:0000259" key="3">
    <source>
        <dbReference type="Pfam" id="PF13752"/>
    </source>
</evidence>
<organism evidence="4">
    <name type="scientific">Salmonella senftenberg</name>
    <dbReference type="NCBI Taxonomy" id="28150"/>
    <lineage>
        <taxon>Bacteria</taxon>
        <taxon>Pseudomonadati</taxon>
        <taxon>Pseudomonadota</taxon>
        <taxon>Gammaproteobacteria</taxon>
        <taxon>Enterobacterales</taxon>
        <taxon>Enterobacteriaceae</taxon>
        <taxon>Salmonella</taxon>
    </lineage>
</organism>
<keyword evidence="4" id="KW-0614">Plasmid</keyword>
<feature type="signal peptide" evidence="1">
    <location>
        <begin position="1"/>
        <end position="29"/>
    </location>
</feature>
<proteinExistence type="predicted"/>
<name>A0A097J0D7_SALSE</name>
<dbReference type="EMBL" id="KM670336">
    <property type="protein sequence ID" value="AIT72642.1"/>
    <property type="molecule type" value="Genomic_DNA"/>
</dbReference>
<protein>
    <recommendedName>
        <fullName evidence="5">DUF4165 domain-containing protein</fullName>
    </recommendedName>
</protein>
<evidence type="ECO:0000313" key="4">
    <source>
        <dbReference type="EMBL" id="AIT72642.1"/>
    </source>
</evidence>
<dbReference type="Pfam" id="PF13752">
    <property type="entry name" value="DUF4165"/>
    <property type="match status" value="1"/>
</dbReference>
<evidence type="ECO:0000259" key="2">
    <source>
        <dbReference type="Pfam" id="PF13750"/>
    </source>
</evidence>
<keyword evidence="1" id="KW-0732">Signal</keyword>
<feature type="chain" id="PRO_5001931119" description="DUF4165 domain-containing protein" evidence="1">
    <location>
        <begin position="30"/>
        <end position="1847"/>
    </location>
</feature>